<evidence type="ECO:0000256" key="1">
    <source>
        <dbReference type="SAM" id="SignalP"/>
    </source>
</evidence>
<evidence type="ECO:0000259" key="2">
    <source>
        <dbReference type="Pfam" id="PF01471"/>
    </source>
</evidence>
<keyword evidence="1" id="KW-0732">Signal</keyword>
<accession>A0A833J838</accession>
<dbReference type="Gene3D" id="1.10.8.350">
    <property type="entry name" value="Bacterial muramidase"/>
    <property type="match status" value="1"/>
</dbReference>
<dbReference type="Gene3D" id="1.10.101.10">
    <property type="entry name" value="PGBD-like superfamily/PGBD"/>
    <property type="match status" value="1"/>
</dbReference>
<dbReference type="Pfam" id="PF01471">
    <property type="entry name" value="PG_binding_1"/>
    <property type="match status" value="1"/>
</dbReference>
<dbReference type="GO" id="GO:0008933">
    <property type="term" value="F:peptidoglycan lytic transglycosylase activity"/>
    <property type="evidence" value="ECO:0007669"/>
    <property type="project" value="TreeGrafter"/>
</dbReference>
<dbReference type="SUPFAM" id="SSF53955">
    <property type="entry name" value="Lysozyme-like"/>
    <property type="match status" value="1"/>
</dbReference>
<dbReference type="InterPro" id="IPR043426">
    <property type="entry name" value="MltB-like"/>
</dbReference>
<dbReference type="InterPro" id="IPR036365">
    <property type="entry name" value="PGBD-like_sf"/>
</dbReference>
<dbReference type="GO" id="GO:0009253">
    <property type="term" value="P:peptidoglycan catabolic process"/>
    <property type="evidence" value="ECO:0007669"/>
    <property type="project" value="TreeGrafter"/>
</dbReference>
<dbReference type="Pfam" id="PF13406">
    <property type="entry name" value="SLT_2"/>
    <property type="match status" value="1"/>
</dbReference>
<feature type="chain" id="PRO_5032895650" evidence="1">
    <location>
        <begin position="22"/>
        <end position="418"/>
    </location>
</feature>
<feature type="domain" description="Transglycosylase SLT" evidence="3">
    <location>
        <begin position="38"/>
        <end position="333"/>
    </location>
</feature>
<dbReference type="InterPro" id="IPR002477">
    <property type="entry name" value="Peptidoglycan-bd-like"/>
</dbReference>
<dbReference type="PANTHER" id="PTHR30163:SF8">
    <property type="entry name" value="LYTIC MUREIN TRANSGLYCOSYLASE"/>
    <property type="match status" value="1"/>
</dbReference>
<dbReference type="RefSeq" id="WP_152277480.1">
    <property type="nucleotide sequence ID" value="NZ_WEKV01000010.1"/>
</dbReference>
<organism evidence="4 5">
    <name type="scientific">Methylorubrum populi</name>
    <dbReference type="NCBI Taxonomy" id="223967"/>
    <lineage>
        <taxon>Bacteria</taxon>
        <taxon>Pseudomonadati</taxon>
        <taxon>Pseudomonadota</taxon>
        <taxon>Alphaproteobacteria</taxon>
        <taxon>Hyphomicrobiales</taxon>
        <taxon>Methylobacteriaceae</taxon>
        <taxon>Methylorubrum</taxon>
    </lineage>
</organism>
<dbReference type="SUPFAM" id="SSF47090">
    <property type="entry name" value="PGBD-like"/>
    <property type="match status" value="1"/>
</dbReference>
<feature type="domain" description="Peptidoglycan binding-like" evidence="2">
    <location>
        <begin position="355"/>
        <end position="407"/>
    </location>
</feature>
<dbReference type="EMBL" id="WEKV01000010">
    <property type="protein sequence ID" value="KAB7785041.1"/>
    <property type="molecule type" value="Genomic_DNA"/>
</dbReference>
<evidence type="ECO:0000313" key="5">
    <source>
        <dbReference type="Proteomes" id="UP000469949"/>
    </source>
</evidence>
<dbReference type="InterPro" id="IPR011970">
    <property type="entry name" value="MltB_2"/>
</dbReference>
<name>A0A833J838_9HYPH</name>
<comment type="caution">
    <text evidence="4">The sequence shown here is derived from an EMBL/GenBank/DDBJ whole genome shotgun (WGS) entry which is preliminary data.</text>
</comment>
<gene>
    <name evidence="4" type="ORF">F8B43_3074</name>
</gene>
<dbReference type="PANTHER" id="PTHR30163">
    <property type="entry name" value="MEMBRANE-BOUND LYTIC MUREIN TRANSGLYCOSYLASE B"/>
    <property type="match status" value="1"/>
</dbReference>
<reference evidence="4 5" key="1">
    <citation type="submission" date="2019-10" db="EMBL/GenBank/DDBJ databases">
        <title>Draft Genome Sequence of the Caffeine Degrading Methylotroph Methylorubrum populi PINKEL.</title>
        <authorList>
            <person name="Dawson S.C."/>
            <person name="Zhang X."/>
            <person name="Wright M.E."/>
            <person name="Sharma G."/>
            <person name="Langner J.T."/>
            <person name="Ditty J.L."/>
            <person name="Subuyuj G.A."/>
        </authorList>
    </citation>
    <scope>NUCLEOTIDE SEQUENCE [LARGE SCALE GENOMIC DNA]</scope>
    <source>
        <strain evidence="4 5">Pinkel</strain>
    </source>
</reference>
<dbReference type="InterPro" id="IPR023346">
    <property type="entry name" value="Lysozyme-like_dom_sf"/>
</dbReference>
<dbReference type="CDD" id="cd13399">
    <property type="entry name" value="Slt35-like"/>
    <property type="match status" value="1"/>
</dbReference>
<evidence type="ECO:0000259" key="3">
    <source>
        <dbReference type="Pfam" id="PF13406"/>
    </source>
</evidence>
<dbReference type="NCBIfam" id="TIGR02283">
    <property type="entry name" value="MltB_2"/>
    <property type="match status" value="1"/>
</dbReference>
<evidence type="ECO:0000313" key="4">
    <source>
        <dbReference type="EMBL" id="KAB7785041.1"/>
    </source>
</evidence>
<proteinExistence type="predicted"/>
<dbReference type="AlphaFoldDB" id="A0A833J838"/>
<sequence>MRPFTEVLLLALLSSALSPLAGLNPARAEAPADPPPDFTACLGTLKTLAQERGVPAPVAETALSGIAPDPAVVPATQSQAEFVKPVWQYIEASVTPARIATGQAKLAEWSEVLGRIESAYGVDRHILVAFWGVESNYGAALEGSGIRPVVPALATLACGDPARPDLWRDELVAALKILADGDADAERMRGSWAGAMGHTQFMPTAFLRHAVDFDGDGRRDIWHSVPDALASTANFLKQSGWRAGEGWGLEVLLPETFDYRLADETTERSFAEWQRLGLKPANGSFPERAERRAALLLPTGARGPAFLLEPNFRVILRYNTALAYALTVAHLSDRLRGAPGFTRDWPREDRMLTTEERTDLQTRLAALGHPAGSADGKIGPKTRAAIRAFQEAKGLVPDGYADAALLDRVRAADKPAAP</sequence>
<dbReference type="Gene3D" id="1.10.530.10">
    <property type="match status" value="1"/>
</dbReference>
<dbReference type="Proteomes" id="UP000469949">
    <property type="component" value="Unassembled WGS sequence"/>
</dbReference>
<protein>
    <submittedName>
        <fullName evidence="4">Membrane-bound lytic murein transglycosylase B</fullName>
    </submittedName>
</protein>
<dbReference type="InterPro" id="IPR031304">
    <property type="entry name" value="SLT_2"/>
</dbReference>
<dbReference type="InterPro" id="IPR036366">
    <property type="entry name" value="PGBDSf"/>
</dbReference>
<dbReference type="FunFam" id="1.10.8.350:FF:000001">
    <property type="entry name" value="Lytic murein transglycosylase B"/>
    <property type="match status" value="1"/>
</dbReference>
<feature type="signal peptide" evidence="1">
    <location>
        <begin position="1"/>
        <end position="21"/>
    </location>
</feature>